<gene>
    <name evidence="4" type="primary">yhaO</name>
    <name evidence="4" type="ORF">Pla163_05380</name>
</gene>
<dbReference type="InterPro" id="IPR041796">
    <property type="entry name" value="Mre11_N"/>
</dbReference>
<dbReference type="PANTHER" id="PTHR30337:SF7">
    <property type="entry name" value="PHOSPHOESTERASE"/>
    <property type="match status" value="1"/>
</dbReference>
<dbReference type="InterPro" id="IPR029052">
    <property type="entry name" value="Metallo-depent_PP-like"/>
</dbReference>
<sequence length="436" mass="46811">MTTRILCVGDLHLGKRPGRSPAGIDPAELGPAAAWKRCVEIALAQKVDAVLMAGDVVERIEDRFAAFESLRAGVQRLTEAGIRVLGVTGNHDVEALPRLAQLLPDYGLLGRGGLWEEVSLGTADPVSVVGWSFPARHHSDSPLADLPPRTGRGLRLGLLHCDVDQPHSAYAPVTSAELASADADAWLLGHIHTPGALDERTPRGYLGSVVGLDPTETGRHGPWMISVERGALQFEHLPLAPLRWERVVVDVEGGDLLGALDRAASQVERMLAKEGANPLAVGVRVVVGGSPADPDEFERDLRRLREEPFERNGDGFVVFVDKVIDATQPELDVLNRSRRGDHPGLVAKRLVALEEGGDEARDVLRTARKAIGDDIARLAQRLGRENLGIDDETLTRALERAGVEVMAKLVSQVDERPKGAGATATVEATAAEGDDR</sequence>
<keyword evidence="5" id="KW-1185">Reference proteome</keyword>
<dbReference type="Proteomes" id="UP000319342">
    <property type="component" value="Chromosome"/>
</dbReference>
<evidence type="ECO:0000313" key="4">
    <source>
        <dbReference type="EMBL" id="QDU83439.1"/>
    </source>
</evidence>
<proteinExistence type="predicted"/>
<dbReference type="Pfam" id="PF00149">
    <property type="entry name" value="Metallophos"/>
    <property type="match status" value="1"/>
</dbReference>
<dbReference type="GO" id="GO:0016787">
    <property type="term" value="F:hydrolase activity"/>
    <property type="evidence" value="ECO:0007669"/>
    <property type="project" value="UniProtKB-KW"/>
</dbReference>
<dbReference type="EMBL" id="CP036290">
    <property type="protein sequence ID" value="QDU83439.1"/>
    <property type="molecule type" value="Genomic_DNA"/>
</dbReference>
<dbReference type="RefSeq" id="WP_419186238.1">
    <property type="nucleotide sequence ID" value="NZ_CP036290.1"/>
</dbReference>
<evidence type="ECO:0000256" key="1">
    <source>
        <dbReference type="ARBA" id="ARBA00022801"/>
    </source>
</evidence>
<feature type="region of interest" description="Disordered" evidence="2">
    <location>
        <begin position="416"/>
        <end position="436"/>
    </location>
</feature>
<dbReference type="CDD" id="cd00840">
    <property type="entry name" value="MPP_Mre11_N"/>
    <property type="match status" value="1"/>
</dbReference>
<dbReference type="SUPFAM" id="SSF56300">
    <property type="entry name" value="Metallo-dependent phosphatases"/>
    <property type="match status" value="1"/>
</dbReference>
<dbReference type="InterPro" id="IPR004843">
    <property type="entry name" value="Calcineurin-like_PHP"/>
</dbReference>
<evidence type="ECO:0000256" key="2">
    <source>
        <dbReference type="SAM" id="MobiDB-lite"/>
    </source>
</evidence>
<accession>A0A518CW36</accession>
<evidence type="ECO:0000313" key="5">
    <source>
        <dbReference type="Proteomes" id="UP000319342"/>
    </source>
</evidence>
<dbReference type="PANTHER" id="PTHR30337">
    <property type="entry name" value="COMPONENT OF ATP-DEPENDENT DSDNA EXONUCLEASE"/>
    <property type="match status" value="1"/>
</dbReference>
<organism evidence="4 5">
    <name type="scientific">Rohdeia mirabilis</name>
    <dbReference type="NCBI Taxonomy" id="2528008"/>
    <lineage>
        <taxon>Bacteria</taxon>
        <taxon>Pseudomonadati</taxon>
        <taxon>Planctomycetota</taxon>
        <taxon>Planctomycetia</taxon>
        <taxon>Planctomycetia incertae sedis</taxon>
        <taxon>Rohdeia</taxon>
    </lineage>
</organism>
<name>A0A518CW36_9BACT</name>
<feature type="compositionally biased region" description="Low complexity" evidence="2">
    <location>
        <begin position="419"/>
        <end position="436"/>
    </location>
</feature>
<protein>
    <submittedName>
        <fullName evidence="4">Putative metallophosphoesterase YhaO</fullName>
    </submittedName>
</protein>
<feature type="domain" description="Calcineurin-like phosphoesterase" evidence="3">
    <location>
        <begin position="4"/>
        <end position="194"/>
    </location>
</feature>
<dbReference type="AlphaFoldDB" id="A0A518CW36"/>
<dbReference type="Gene3D" id="3.60.21.10">
    <property type="match status" value="1"/>
</dbReference>
<dbReference type="InterPro" id="IPR050535">
    <property type="entry name" value="DNA_Repair-Maintenance_Comp"/>
</dbReference>
<keyword evidence="1" id="KW-0378">Hydrolase</keyword>
<evidence type="ECO:0000259" key="3">
    <source>
        <dbReference type="Pfam" id="PF00149"/>
    </source>
</evidence>
<reference evidence="4 5" key="1">
    <citation type="submission" date="2019-02" db="EMBL/GenBank/DDBJ databases">
        <title>Deep-cultivation of Planctomycetes and their phenomic and genomic characterization uncovers novel biology.</title>
        <authorList>
            <person name="Wiegand S."/>
            <person name="Jogler M."/>
            <person name="Boedeker C."/>
            <person name="Pinto D."/>
            <person name="Vollmers J."/>
            <person name="Rivas-Marin E."/>
            <person name="Kohn T."/>
            <person name="Peeters S.H."/>
            <person name="Heuer A."/>
            <person name="Rast P."/>
            <person name="Oberbeckmann S."/>
            <person name="Bunk B."/>
            <person name="Jeske O."/>
            <person name="Meyerdierks A."/>
            <person name="Storesund J.E."/>
            <person name="Kallscheuer N."/>
            <person name="Luecker S."/>
            <person name="Lage O.M."/>
            <person name="Pohl T."/>
            <person name="Merkel B.J."/>
            <person name="Hornburger P."/>
            <person name="Mueller R.-W."/>
            <person name="Bruemmer F."/>
            <person name="Labrenz M."/>
            <person name="Spormann A.M."/>
            <person name="Op den Camp H."/>
            <person name="Overmann J."/>
            <person name="Amann R."/>
            <person name="Jetten M.S.M."/>
            <person name="Mascher T."/>
            <person name="Medema M.H."/>
            <person name="Devos D.P."/>
            <person name="Kaster A.-K."/>
            <person name="Ovreas L."/>
            <person name="Rohde M."/>
            <person name="Galperin M.Y."/>
            <person name="Jogler C."/>
        </authorList>
    </citation>
    <scope>NUCLEOTIDE SEQUENCE [LARGE SCALE GENOMIC DNA]</scope>
    <source>
        <strain evidence="4 5">Pla163</strain>
    </source>
</reference>